<evidence type="ECO:0000313" key="7">
    <source>
        <dbReference type="Proteomes" id="UP000037696"/>
    </source>
</evidence>
<dbReference type="SMART" id="SM00823">
    <property type="entry name" value="PKS_PP"/>
    <property type="match status" value="1"/>
</dbReference>
<keyword evidence="3" id="KW-0436">Ligase</keyword>
<name>A0A0M8P5N7_9EURO</name>
<evidence type="ECO:0000256" key="3">
    <source>
        <dbReference type="ARBA" id="ARBA00022598"/>
    </source>
</evidence>
<evidence type="ECO:0000256" key="4">
    <source>
        <dbReference type="ARBA" id="ARBA00029454"/>
    </source>
</evidence>
<evidence type="ECO:0000256" key="2">
    <source>
        <dbReference type="ARBA" id="ARBA00022553"/>
    </source>
</evidence>
<dbReference type="STRING" id="229535.A0A0M8P5N7"/>
<dbReference type="CDD" id="cd05918">
    <property type="entry name" value="A_NRPS_SidN3_like"/>
    <property type="match status" value="2"/>
</dbReference>
<dbReference type="Gene3D" id="1.10.1200.10">
    <property type="entry name" value="ACP-like"/>
    <property type="match status" value="2"/>
</dbReference>
<dbReference type="Pfam" id="PF00550">
    <property type="entry name" value="PP-binding"/>
    <property type="match status" value="1"/>
</dbReference>
<protein>
    <recommendedName>
        <fullName evidence="5">Carrier domain-containing protein</fullName>
    </recommendedName>
</protein>
<dbReference type="Gene3D" id="3.30.559.10">
    <property type="entry name" value="Chloramphenicol acetyltransferase-like domain"/>
    <property type="match status" value="1"/>
</dbReference>
<dbReference type="InterPro" id="IPR010071">
    <property type="entry name" value="AA_adenyl_dom"/>
</dbReference>
<dbReference type="GO" id="GO:0016874">
    <property type="term" value="F:ligase activity"/>
    <property type="evidence" value="ECO:0007669"/>
    <property type="project" value="UniProtKB-KW"/>
</dbReference>
<dbReference type="GO" id="GO:0043041">
    <property type="term" value="P:amino acid activation for nonribosomal peptide biosynthetic process"/>
    <property type="evidence" value="ECO:0007669"/>
    <property type="project" value="TreeGrafter"/>
</dbReference>
<dbReference type="GO" id="GO:0031177">
    <property type="term" value="F:phosphopantetheine binding"/>
    <property type="evidence" value="ECO:0007669"/>
    <property type="project" value="InterPro"/>
</dbReference>
<evidence type="ECO:0000256" key="1">
    <source>
        <dbReference type="ARBA" id="ARBA00022450"/>
    </source>
</evidence>
<dbReference type="Gene3D" id="3.30.559.30">
    <property type="entry name" value="Nonribosomal peptide synthetase, condensation domain"/>
    <property type="match status" value="1"/>
</dbReference>
<evidence type="ECO:0000259" key="5">
    <source>
        <dbReference type="PROSITE" id="PS50075"/>
    </source>
</evidence>
<dbReference type="InterPro" id="IPR000873">
    <property type="entry name" value="AMP-dep_synth/lig_dom"/>
</dbReference>
<dbReference type="InterPro" id="IPR020845">
    <property type="entry name" value="AMP-binding_CS"/>
</dbReference>
<keyword evidence="1" id="KW-0596">Phosphopantetheine</keyword>
<sequence length="1995" mass="220803">MSPAEQSDSADVKSTDIEMVTQTDLERIWAWNKLCPEPIERCVHEIFEEKAQDQPNALAICAWDGDLMYGELDQLAMKLANRLTELGLGPGLLIPLCFEKSMWTTVAMLGVLKAGGVFVMLNPSLPERHLQLIIQQVKADLIVSSVSTQALSSRLVRNVVPIDREFFINLNVQTNWRLHPVCPFSVMCLNFTSGSTGTPKGIILTHCNLASALYHQAQHLGFTEESRVYDFSSYNFDASLSQTFTALVSGACLCVPREQDRINNLAQSITSLRANVVTLTPSVSHLLNPEDAPTLQSIIFIAELLHPSDVDRCVINSSAYCPQEATRIGIGAGQVTWVVSPENHDHLLPLGDIGELLLEGPLVGEGYLNDPDNTARAFIHDPVWLRRGTSEQPGRHGKRLYKTGDLVHYNGDGSLTFVGRKDTQIKIHGQRVELGGIEHCLQEHMTEAKQVVADIIIPKGEVSGPVLAAFIHIHPISANPKHPEKTCGAEIIHISTDTEDKLTQHLPRYMVPTVFFSIPEIPLTVTGKLDRRKIREIGTSCFHESMERQKQMAKSKPTSRVGLELQNILGSVLAIDPELVGLEDSFFRLGGDSIGAMRVVSEAQKAGIELTVSVIFQHPTLGSLVSQCHDVADKAPRHIEPFALLKGSFNKKILLREIAAQYELDPAIIDDAYPCTALQEGLLSLSLKHPGEYMIQRTLELHSTVQTTDFCRAWEEIARNTAILRTRIMQCSDVGPLQLVLNEDIQWTHTIGLNEYLEEDKKRPMEVGKPLARYAIVTDNTGMRRWFVWTIHHALYDGWSLPLMTDMVSREYHDFSTVPAKHEFKLFIQYLEKQDSDKVAEYWRNTLMNCDYTPFPALPFSIQRPVADSNITQKISWLNTRPRDVTITTLVRAAWALLASCMTNSESVVFGITKSGRSAPISGINEMVGPTIATVPFHVKISQSQKALDYLAVVQQQATDMIPFEQFGLQRIAKTSPEAQQACMFQTLLIVQPPENTQSDCTLGSWEESHEPEWVNTFALALEVQIGTKRVNARFDSNVIKPWIVQSLLEGLDFVMKQLDTAGVQQSIAEIESVTPRSLEQIWGSNRTVPSPVKESIHNMIEERVRDQPMATAIYAWDGEFTYGELDQLSTEVAAQLVKFGVGPQLLGPHILVPLCFEKSKWTIVAMLGVLRSGAGFVFLDPSLPELRLQSILQKVGSKLLLSSQANVGLSLRLSEMVVQIGPDISQISNIVSSVSSHAPSPTLLQQSSRIMYSVFTSGSTGTPKGVLVSHENFCSAVHYQLELLGFTRESRLLDFASYAFDASIHNAVGILVAGGCLCIPSEQDRNGNISDTMATMQPTVVNLTPTVARLLDPETVRNLKTLILLGEPVTTRDIERWQSSKVHLINTYGPAECTPTSTVNALASSTEESIRIGKGVGLVTWIVNPEDHNRLLPSGCTGELLLEGPLVGNGYMGDPVKTAEAFIEDPEWLLKGSHAQPGRHGRLYKTGDLVQYNEDGSLTFMGRKDSQVKIRGQRFELGEVEHHILDCLPTKASQAVAEVVVPERDLNPRPALVAFIQASDNGIKSNEKSAFTAKIHSMAADIKEMLLHHLPIYMVPTVVFSLPDLPLTATGKTNRRRLREIGQTLLLAEGGQAFDAAEKSLESGSSRCRPILESEQPAYTLAQKIHSIRPSWSHESPSPREDGSKHRHTEFNDLLLHSSSLDSVNMMELMSFISHNFHIQVGMQFLMNRTTSIRSLAQYVADSQACDDKDHSVRHSSTPNLMSVDLMAEINRHDSRVLSSQQKLACHNNMASSDPPVDRDSMSVLLTGANGFIGTEILRQLLEHRQVSRVIGLVRGDTDAAAKQRTIDTAVKALWWTNDHAEKLEVWRGDLSLPHLGLDPTCWDSLASGQEVNVIIHSGATVHWTKSYEVLEAANVGSTVELLLLAMGLPCMRFLYVTGGRPWDPDEELDVAKELSVPDAIAYSQTKFVAEAVVKRAAQRSPSETNRLAVFNPG</sequence>
<dbReference type="InterPro" id="IPR013120">
    <property type="entry name" value="FAR_NAD-bd"/>
</dbReference>
<dbReference type="FunFam" id="3.30.300.30:FF:000015">
    <property type="entry name" value="Nonribosomal peptide synthase SidD"/>
    <property type="match status" value="2"/>
</dbReference>
<dbReference type="EMBL" id="LHQQ01000139">
    <property type="protein sequence ID" value="KOS41211.1"/>
    <property type="molecule type" value="Genomic_DNA"/>
</dbReference>
<dbReference type="SUPFAM" id="SSF56801">
    <property type="entry name" value="Acetyl-CoA synthetase-like"/>
    <property type="match status" value="2"/>
</dbReference>
<dbReference type="InterPro" id="IPR020806">
    <property type="entry name" value="PKS_PP-bd"/>
</dbReference>
<dbReference type="SUPFAM" id="SSF52777">
    <property type="entry name" value="CoA-dependent acyltransferases"/>
    <property type="match status" value="2"/>
</dbReference>
<dbReference type="FunFam" id="3.40.50.12780:FF:000014">
    <property type="entry name" value="Nonribosomal peptide synthetase 1"/>
    <property type="match status" value="1"/>
</dbReference>
<feature type="domain" description="Carrier" evidence="5">
    <location>
        <begin position="556"/>
        <end position="632"/>
    </location>
</feature>
<dbReference type="Proteomes" id="UP000037696">
    <property type="component" value="Unassembled WGS sequence"/>
</dbReference>
<dbReference type="InterPro" id="IPR006162">
    <property type="entry name" value="Ppantetheine_attach_site"/>
</dbReference>
<dbReference type="CDD" id="cd19545">
    <property type="entry name" value="FUM14_C_NRPS-like"/>
    <property type="match status" value="1"/>
</dbReference>
<dbReference type="InterPro" id="IPR009081">
    <property type="entry name" value="PP-bd_ACP"/>
</dbReference>
<dbReference type="InterPro" id="IPR036291">
    <property type="entry name" value="NAD(P)-bd_dom_sf"/>
</dbReference>
<dbReference type="Gene3D" id="3.30.300.30">
    <property type="match status" value="2"/>
</dbReference>
<dbReference type="SUPFAM" id="SSF47336">
    <property type="entry name" value="ACP-like"/>
    <property type="match status" value="1"/>
</dbReference>
<comment type="similarity">
    <text evidence="4">Belongs to the NRP synthetase family.</text>
</comment>
<dbReference type="Gene3D" id="3.40.50.12780">
    <property type="entry name" value="N-terminal domain of ligase-like"/>
    <property type="match status" value="2"/>
</dbReference>
<dbReference type="OrthoDB" id="416786at2759"/>
<reference evidence="6 7" key="1">
    <citation type="submission" date="2015-08" db="EMBL/GenBank/DDBJ databases">
        <title>Genome sequencing of Penicillium nordicum.</title>
        <authorList>
            <person name="Nguyen H.D."/>
            <person name="Seifert K.A."/>
        </authorList>
    </citation>
    <scope>NUCLEOTIDE SEQUENCE [LARGE SCALE GENOMIC DNA]</scope>
    <source>
        <strain evidence="6 7">DAOMC 185683</strain>
    </source>
</reference>
<keyword evidence="2" id="KW-0597">Phosphoprotein</keyword>
<dbReference type="InterPro" id="IPR036736">
    <property type="entry name" value="ACP-like_sf"/>
</dbReference>
<dbReference type="Pfam" id="PF00501">
    <property type="entry name" value="AMP-binding"/>
    <property type="match status" value="2"/>
</dbReference>
<dbReference type="Pfam" id="PF00668">
    <property type="entry name" value="Condensation"/>
    <property type="match status" value="1"/>
</dbReference>
<dbReference type="GO" id="GO:0044550">
    <property type="term" value="P:secondary metabolite biosynthetic process"/>
    <property type="evidence" value="ECO:0007669"/>
    <property type="project" value="TreeGrafter"/>
</dbReference>
<dbReference type="PANTHER" id="PTHR45527">
    <property type="entry name" value="NONRIBOSOMAL PEPTIDE SYNTHETASE"/>
    <property type="match status" value="1"/>
</dbReference>
<dbReference type="PANTHER" id="PTHR45527:SF3">
    <property type="entry name" value="SIDEROPHORE SYNTHETASE (EUROFUNG)"/>
    <property type="match status" value="1"/>
</dbReference>
<organism evidence="6 7">
    <name type="scientific">Penicillium nordicum</name>
    <dbReference type="NCBI Taxonomy" id="229535"/>
    <lineage>
        <taxon>Eukaryota</taxon>
        <taxon>Fungi</taxon>
        <taxon>Dikarya</taxon>
        <taxon>Ascomycota</taxon>
        <taxon>Pezizomycotina</taxon>
        <taxon>Eurotiomycetes</taxon>
        <taxon>Eurotiomycetidae</taxon>
        <taxon>Eurotiales</taxon>
        <taxon>Aspergillaceae</taxon>
        <taxon>Penicillium</taxon>
    </lineage>
</organism>
<dbReference type="SUPFAM" id="SSF51735">
    <property type="entry name" value="NAD(P)-binding Rossmann-fold domains"/>
    <property type="match status" value="1"/>
</dbReference>
<gene>
    <name evidence="6" type="ORF">ACN38_g7927</name>
</gene>
<dbReference type="PROSITE" id="PS00455">
    <property type="entry name" value="AMP_BINDING"/>
    <property type="match status" value="1"/>
</dbReference>
<keyword evidence="7" id="KW-1185">Reference proteome</keyword>
<comment type="caution">
    <text evidence="6">The sequence shown here is derived from an EMBL/GenBank/DDBJ whole genome shotgun (WGS) entry which is preliminary data.</text>
</comment>
<dbReference type="InterPro" id="IPR023213">
    <property type="entry name" value="CAT-like_dom_sf"/>
</dbReference>
<accession>A0A0M8P5N7</accession>
<dbReference type="Pfam" id="PF07993">
    <property type="entry name" value="NAD_binding_4"/>
    <property type="match status" value="1"/>
</dbReference>
<dbReference type="InterPro" id="IPR001242">
    <property type="entry name" value="Condensation_dom"/>
</dbReference>
<evidence type="ECO:0000313" key="6">
    <source>
        <dbReference type="EMBL" id="KOS41211.1"/>
    </source>
</evidence>
<feature type="domain" description="Carrier" evidence="5">
    <location>
        <begin position="1660"/>
        <end position="1745"/>
    </location>
</feature>
<dbReference type="NCBIfam" id="TIGR01733">
    <property type="entry name" value="AA-adenyl-dom"/>
    <property type="match status" value="1"/>
</dbReference>
<dbReference type="PROSITE" id="PS50075">
    <property type="entry name" value="CARRIER"/>
    <property type="match status" value="2"/>
</dbReference>
<dbReference type="InterPro" id="IPR045851">
    <property type="entry name" value="AMP-bd_C_sf"/>
</dbReference>
<dbReference type="InterPro" id="IPR042099">
    <property type="entry name" value="ANL_N_sf"/>
</dbReference>
<dbReference type="PROSITE" id="PS00012">
    <property type="entry name" value="PHOSPHOPANTETHEINE"/>
    <property type="match status" value="1"/>
</dbReference>
<dbReference type="Gene3D" id="3.40.50.720">
    <property type="entry name" value="NAD(P)-binding Rossmann-like Domain"/>
    <property type="match status" value="1"/>
</dbReference>
<proteinExistence type="inferred from homology"/>
<dbReference type="GO" id="GO:0005737">
    <property type="term" value="C:cytoplasm"/>
    <property type="evidence" value="ECO:0007669"/>
    <property type="project" value="TreeGrafter"/>
</dbReference>